<evidence type="ECO:0000313" key="3">
    <source>
        <dbReference type="Proteomes" id="UP000509414"/>
    </source>
</evidence>
<feature type="transmembrane region" description="Helical" evidence="1">
    <location>
        <begin position="167"/>
        <end position="185"/>
    </location>
</feature>
<keyword evidence="1" id="KW-0812">Transmembrane</keyword>
<keyword evidence="3" id="KW-1185">Reference proteome</keyword>
<keyword evidence="1" id="KW-0472">Membrane</keyword>
<evidence type="ECO:0008006" key="4">
    <source>
        <dbReference type="Google" id="ProtNLM"/>
    </source>
</evidence>
<protein>
    <recommendedName>
        <fullName evidence="4">TPM domain-containing protein</fullName>
    </recommendedName>
</protein>
<proteinExistence type="predicted"/>
<evidence type="ECO:0000256" key="1">
    <source>
        <dbReference type="SAM" id="Phobius"/>
    </source>
</evidence>
<sequence length="197" mass="21897">MFRNFIFIFFLSYFLNANVIDDARLLNPNVLDKIGKLGKELESKTGIKVVLLTSQNKNNLSLNELVKPHLPRAPYVLLVLVPAKAGQKSGKVDLFLSDASLVDKDEILSPRPNTGSILPILVANKAEDIYNAALLNGYADICERIATSKNITLENAIGSSNRTTLNILRYLIYGSILLVVGLLAYKKYFKKRENANE</sequence>
<dbReference type="KEGG" id="cinf:CINF_1360"/>
<evidence type="ECO:0000313" key="2">
    <source>
        <dbReference type="EMBL" id="QLI05845.1"/>
    </source>
</evidence>
<dbReference type="RefSeq" id="WP_179974996.1">
    <property type="nucleotide sequence ID" value="NZ_CP049075.1"/>
</dbReference>
<dbReference type="AlphaFoldDB" id="A0A7H9CKL6"/>
<gene>
    <name evidence="2" type="ORF">CINF_1360</name>
</gene>
<organism evidence="2 3">
    <name type="scientific">Candidatus Campylobacter infans</name>
    <dbReference type="NCBI Taxonomy" id="2561898"/>
    <lineage>
        <taxon>Bacteria</taxon>
        <taxon>Pseudomonadati</taxon>
        <taxon>Campylobacterota</taxon>
        <taxon>Epsilonproteobacteria</taxon>
        <taxon>Campylobacterales</taxon>
        <taxon>Campylobacteraceae</taxon>
        <taxon>Campylobacter</taxon>
    </lineage>
</organism>
<dbReference type="Proteomes" id="UP000509414">
    <property type="component" value="Chromosome"/>
</dbReference>
<reference evidence="2 3" key="1">
    <citation type="submission" date="2020-02" db="EMBL/GenBank/DDBJ databases">
        <title>Complete genome sequence of the novel Campylobacter species Candidatus Campylobacter infans.</title>
        <authorList>
            <person name="Duim B."/>
            <person name="Zomer A."/>
            <person name="van der Graaf L."/>
            <person name="Wagenaar J."/>
        </authorList>
    </citation>
    <scope>NUCLEOTIDE SEQUENCE [LARGE SCALE GENOMIC DNA]</scope>
    <source>
        <strain evidence="2 3">19S00001</strain>
    </source>
</reference>
<accession>A0A7H9CKL6</accession>
<dbReference type="EMBL" id="CP049075">
    <property type="protein sequence ID" value="QLI05845.1"/>
    <property type="molecule type" value="Genomic_DNA"/>
</dbReference>
<name>A0A7H9CKL6_9BACT</name>
<keyword evidence="1" id="KW-1133">Transmembrane helix</keyword>